<name>V6LMK7_9EUKA</name>
<evidence type="ECO:0000313" key="1">
    <source>
        <dbReference type="EMBL" id="EST44941.1"/>
    </source>
</evidence>
<accession>V6LMK7</accession>
<proteinExistence type="predicted"/>
<dbReference type="EMBL" id="KI546101">
    <property type="protein sequence ID" value="EST44941.1"/>
    <property type="molecule type" value="Genomic_DNA"/>
</dbReference>
<reference evidence="1" key="1">
    <citation type="journal article" date="2014" name="PLoS Genet.">
        <title>The Genome of Spironucleus salmonicida Highlights a Fish Pathogen Adapted to Fluctuating Environments.</title>
        <authorList>
            <person name="Xu F."/>
            <person name="Jerlstrom-Hultqvist J."/>
            <person name="Einarsson E."/>
            <person name="Astvaldsson A."/>
            <person name="Svard S.G."/>
            <person name="Andersson J.O."/>
        </authorList>
    </citation>
    <scope>NUCLEOTIDE SEQUENCE</scope>
</reference>
<sequence>MTSYSNLDHAKPEYIQNTLLEERSMSKRFKKLVFFQQIDMMKVKKASPIQFRGPSRFQSLNNGLIAKDNIQQILQLQQNQKILNTIRSPDEMYMSLKKQQYSLIPQNKVQNDVSLRHPQFKRQALAASLGLRQELQISTKRIEVCQSLSIVQFQLRPSLQNINRK</sequence>
<protein>
    <submittedName>
        <fullName evidence="1">Uncharacterized protein</fullName>
    </submittedName>
</protein>
<gene>
    <name evidence="1" type="ORF">SS50377_14958</name>
</gene>
<organism evidence="1">
    <name type="scientific">Spironucleus salmonicida</name>
    <dbReference type="NCBI Taxonomy" id="348837"/>
    <lineage>
        <taxon>Eukaryota</taxon>
        <taxon>Metamonada</taxon>
        <taxon>Diplomonadida</taxon>
        <taxon>Hexamitidae</taxon>
        <taxon>Hexamitinae</taxon>
        <taxon>Spironucleus</taxon>
    </lineage>
</organism>
<dbReference type="AlphaFoldDB" id="V6LMK7"/>